<gene>
    <name evidence="5" type="primary">RSM10</name>
    <name evidence="5" type="ORF">K7432_000908</name>
</gene>
<dbReference type="SUPFAM" id="SSF54999">
    <property type="entry name" value="Ribosomal protein S10"/>
    <property type="match status" value="1"/>
</dbReference>
<sequence length="216" mass="24667">MLRSLCATGFRQKSVLLATPRMTTYLRNYSTPVGTTSNEKEAPIELDDVYYEPLKIPPTHGIVVCNLQFRTYEPSIMDFYVDFAQRTAAALNMPCSGPVFLPTRTERWCVPKSPFIHKKRQEVFERKTHKRLLQIKDSHPQVVRKFLSYLQENAPAGVGLKASVWDFHQVGHGKKLKVNIREQDLPDGERVKLLAEKLVAGMMKEQPKKAAKSPKN</sequence>
<name>A0ABR2WAI0_9FUNG</name>
<feature type="domain" description="Small ribosomal subunit protein uS10" evidence="4">
    <location>
        <begin position="66"/>
        <end position="163"/>
    </location>
</feature>
<dbReference type="Pfam" id="PF00338">
    <property type="entry name" value="Ribosomal_S10"/>
    <property type="match status" value="1"/>
</dbReference>
<dbReference type="PROSITE" id="PS00361">
    <property type="entry name" value="RIBOSOMAL_S10"/>
    <property type="match status" value="1"/>
</dbReference>
<dbReference type="InterPro" id="IPR018268">
    <property type="entry name" value="Ribosomal_uS10_CS"/>
</dbReference>
<evidence type="ECO:0000256" key="3">
    <source>
        <dbReference type="ARBA" id="ARBA00023274"/>
    </source>
</evidence>
<dbReference type="EMBL" id="JASJQH010006893">
    <property type="protein sequence ID" value="KAK9728634.1"/>
    <property type="molecule type" value="Genomic_DNA"/>
</dbReference>
<dbReference type="GO" id="GO:0004830">
    <property type="term" value="F:tryptophan-tRNA ligase activity"/>
    <property type="evidence" value="ECO:0007669"/>
    <property type="project" value="UniProtKB-EC"/>
</dbReference>
<dbReference type="GO" id="GO:0005840">
    <property type="term" value="C:ribosome"/>
    <property type="evidence" value="ECO:0007669"/>
    <property type="project" value="UniProtKB-KW"/>
</dbReference>
<dbReference type="HAMAP" id="MF_00508">
    <property type="entry name" value="Ribosomal_uS10"/>
    <property type="match status" value="1"/>
</dbReference>
<dbReference type="SMART" id="SM01403">
    <property type="entry name" value="Ribosomal_S10"/>
    <property type="match status" value="1"/>
</dbReference>
<keyword evidence="5" id="KW-0436">Ligase</keyword>
<evidence type="ECO:0000259" key="4">
    <source>
        <dbReference type="SMART" id="SM01403"/>
    </source>
</evidence>
<keyword evidence="6" id="KW-1185">Reference proteome</keyword>
<dbReference type="PANTHER" id="PTHR11700">
    <property type="entry name" value="30S RIBOSOMAL PROTEIN S10 FAMILY MEMBER"/>
    <property type="match status" value="1"/>
</dbReference>
<evidence type="ECO:0000256" key="1">
    <source>
        <dbReference type="ARBA" id="ARBA00007102"/>
    </source>
</evidence>
<reference evidence="5 6" key="1">
    <citation type="submission" date="2023-04" db="EMBL/GenBank/DDBJ databases">
        <title>Genome of Basidiobolus ranarum AG-B5.</title>
        <authorList>
            <person name="Stajich J.E."/>
            <person name="Carter-House D."/>
            <person name="Gryganskyi A."/>
        </authorList>
    </citation>
    <scope>NUCLEOTIDE SEQUENCE [LARGE SCALE GENOMIC DNA]</scope>
    <source>
        <strain evidence="5 6">AG-B5</strain>
    </source>
</reference>
<dbReference type="InterPro" id="IPR027486">
    <property type="entry name" value="Ribosomal_uS10_dom"/>
</dbReference>
<proteinExistence type="inferred from homology"/>
<evidence type="ECO:0000313" key="5">
    <source>
        <dbReference type="EMBL" id="KAK9728634.1"/>
    </source>
</evidence>
<dbReference type="Proteomes" id="UP001479436">
    <property type="component" value="Unassembled WGS sequence"/>
</dbReference>
<organism evidence="5 6">
    <name type="scientific">Basidiobolus ranarum</name>
    <dbReference type="NCBI Taxonomy" id="34480"/>
    <lineage>
        <taxon>Eukaryota</taxon>
        <taxon>Fungi</taxon>
        <taxon>Fungi incertae sedis</taxon>
        <taxon>Zoopagomycota</taxon>
        <taxon>Entomophthoromycotina</taxon>
        <taxon>Basidiobolomycetes</taxon>
        <taxon>Basidiobolales</taxon>
        <taxon>Basidiobolaceae</taxon>
        <taxon>Basidiobolus</taxon>
    </lineage>
</organism>
<dbReference type="InterPro" id="IPR036838">
    <property type="entry name" value="Ribosomal_uS10_dom_sf"/>
</dbReference>
<protein>
    <submittedName>
        <fullName evidence="5">Mitochondrial 37S ribosomal protein rsm10</fullName>
        <ecNumber evidence="5">6.1.1.2</ecNumber>
    </submittedName>
</protein>
<comment type="caution">
    <text evidence="5">The sequence shown here is derived from an EMBL/GenBank/DDBJ whole genome shotgun (WGS) entry which is preliminary data.</text>
</comment>
<dbReference type="NCBIfam" id="TIGR01049">
    <property type="entry name" value="rpsJ_bact"/>
    <property type="match status" value="1"/>
</dbReference>
<dbReference type="EC" id="6.1.1.2" evidence="5"/>
<evidence type="ECO:0000256" key="2">
    <source>
        <dbReference type="ARBA" id="ARBA00022980"/>
    </source>
</evidence>
<dbReference type="Gene3D" id="3.30.70.600">
    <property type="entry name" value="Ribosomal protein S10 domain"/>
    <property type="match status" value="1"/>
</dbReference>
<keyword evidence="3" id="KW-0687">Ribonucleoprotein</keyword>
<evidence type="ECO:0000313" key="6">
    <source>
        <dbReference type="Proteomes" id="UP001479436"/>
    </source>
</evidence>
<comment type="similarity">
    <text evidence="1">Belongs to the universal ribosomal protein uS10 family.</text>
</comment>
<keyword evidence="2 5" id="KW-0689">Ribosomal protein</keyword>
<dbReference type="InterPro" id="IPR001848">
    <property type="entry name" value="Ribosomal_uS10"/>
</dbReference>
<accession>A0ABR2WAI0</accession>